<protein>
    <submittedName>
        <fullName evidence="12">ABC transporter ATP-binding protein</fullName>
    </submittedName>
</protein>
<dbReference type="InterPro" id="IPR027417">
    <property type="entry name" value="P-loop_NTPase"/>
</dbReference>
<organism evidence="12 13">
    <name type="scientific">Bacillus pseudomycoides</name>
    <dbReference type="NCBI Taxonomy" id="64104"/>
    <lineage>
        <taxon>Bacteria</taxon>
        <taxon>Bacillati</taxon>
        <taxon>Bacillota</taxon>
        <taxon>Bacilli</taxon>
        <taxon>Bacillales</taxon>
        <taxon>Bacillaceae</taxon>
        <taxon>Bacillus</taxon>
        <taxon>Bacillus cereus group</taxon>
    </lineage>
</organism>
<keyword evidence="4 9" id="KW-0812">Transmembrane</keyword>
<dbReference type="InterPro" id="IPR036640">
    <property type="entry name" value="ABC1_TM_sf"/>
</dbReference>
<dbReference type="InterPro" id="IPR003439">
    <property type="entry name" value="ABC_transporter-like_ATP-bd"/>
</dbReference>
<feature type="transmembrane region" description="Helical" evidence="9">
    <location>
        <begin position="228"/>
        <end position="254"/>
    </location>
</feature>
<dbReference type="InterPro" id="IPR017871">
    <property type="entry name" value="ABC_transporter-like_CS"/>
</dbReference>
<evidence type="ECO:0000256" key="2">
    <source>
        <dbReference type="ARBA" id="ARBA00022448"/>
    </source>
</evidence>
<dbReference type="PROSITE" id="PS00211">
    <property type="entry name" value="ABC_TRANSPORTER_1"/>
    <property type="match status" value="1"/>
</dbReference>
<dbReference type="Pfam" id="PF00664">
    <property type="entry name" value="ABC_membrane"/>
    <property type="match status" value="1"/>
</dbReference>
<feature type="domain" description="ABC transmembrane type-1" evidence="11">
    <location>
        <begin position="209"/>
        <end position="467"/>
    </location>
</feature>
<dbReference type="Proteomes" id="UP000195321">
    <property type="component" value="Unassembled WGS sequence"/>
</dbReference>
<dbReference type="PANTHER" id="PTHR24221">
    <property type="entry name" value="ATP-BINDING CASSETTE SUB-FAMILY B"/>
    <property type="match status" value="1"/>
</dbReference>
<dbReference type="GO" id="GO:0016887">
    <property type="term" value="F:ATP hydrolysis activity"/>
    <property type="evidence" value="ECO:0007669"/>
    <property type="project" value="InterPro"/>
</dbReference>
<proteinExistence type="predicted"/>
<evidence type="ECO:0000256" key="9">
    <source>
        <dbReference type="SAM" id="Phobius"/>
    </source>
</evidence>
<dbReference type="GO" id="GO:0140359">
    <property type="term" value="F:ABC-type transporter activity"/>
    <property type="evidence" value="ECO:0007669"/>
    <property type="project" value="InterPro"/>
</dbReference>
<feature type="transmembrane region" description="Helical" evidence="9">
    <location>
        <begin position="447"/>
        <end position="465"/>
    </location>
</feature>
<keyword evidence="7 9" id="KW-1133">Transmembrane helix</keyword>
<evidence type="ECO:0000313" key="12">
    <source>
        <dbReference type="EMBL" id="OUM46741.1"/>
    </source>
</evidence>
<dbReference type="Gene3D" id="3.40.50.300">
    <property type="entry name" value="P-loop containing nucleotide triphosphate hydrolases"/>
    <property type="match status" value="1"/>
</dbReference>
<feature type="transmembrane region" description="Helical" evidence="9">
    <location>
        <begin position="324"/>
        <end position="347"/>
    </location>
</feature>
<dbReference type="InterPro" id="IPR039421">
    <property type="entry name" value="Type_1_exporter"/>
</dbReference>
<dbReference type="SUPFAM" id="SSF52540">
    <property type="entry name" value="P-loop containing nucleoside triphosphate hydrolases"/>
    <property type="match status" value="1"/>
</dbReference>
<evidence type="ECO:0000256" key="6">
    <source>
        <dbReference type="ARBA" id="ARBA00022840"/>
    </source>
</evidence>
<dbReference type="InterPro" id="IPR011527">
    <property type="entry name" value="ABC1_TM_dom"/>
</dbReference>
<evidence type="ECO:0000256" key="4">
    <source>
        <dbReference type="ARBA" id="ARBA00022692"/>
    </source>
</evidence>
<accession>A0A1Y3MD02</accession>
<dbReference type="Pfam" id="PF00005">
    <property type="entry name" value="ABC_tran"/>
    <property type="match status" value="1"/>
</dbReference>
<evidence type="ECO:0000313" key="13">
    <source>
        <dbReference type="Proteomes" id="UP000195321"/>
    </source>
</evidence>
<dbReference type="Gene3D" id="1.20.1560.10">
    <property type="entry name" value="ABC transporter type 1, transmembrane domain"/>
    <property type="match status" value="1"/>
</dbReference>
<dbReference type="EMBL" id="MWPX01000036">
    <property type="protein sequence ID" value="OUM46741.1"/>
    <property type="molecule type" value="Genomic_DNA"/>
</dbReference>
<feature type="transmembrane region" description="Helical" evidence="9">
    <location>
        <begin position="404"/>
        <end position="427"/>
    </location>
</feature>
<comment type="subcellular location">
    <subcellularLocation>
        <location evidence="1">Cell membrane</location>
        <topology evidence="1">Multi-pass membrane protein</topology>
    </subcellularLocation>
</comment>
<feature type="domain" description="ABC transporter" evidence="10">
    <location>
        <begin position="502"/>
        <end position="737"/>
    </location>
</feature>
<dbReference type="PROSITE" id="PS50929">
    <property type="entry name" value="ABC_TM1F"/>
    <property type="match status" value="1"/>
</dbReference>
<dbReference type="SUPFAM" id="SSF90123">
    <property type="entry name" value="ABC transporter transmembrane region"/>
    <property type="match status" value="1"/>
</dbReference>
<feature type="transmembrane region" description="Helical" evidence="9">
    <location>
        <begin position="298"/>
        <end position="318"/>
    </location>
</feature>
<dbReference type="GO" id="GO:0005524">
    <property type="term" value="F:ATP binding"/>
    <property type="evidence" value="ECO:0007669"/>
    <property type="project" value="UniProtKB-KW"/>
</dbReference>
<dbReference type="RefSeq" id="WP_016131654.1">
    <property type="nucleotide sequence ID" value="NZ_JBALMA010000454.1"/>
</dbReference>
<dbReference type="SMART" id="SM00382">
    <property type="entry name" value="AAA"/>
    <property type="match status" value="1"/>
</dbReference>
<keyword evidence="2" id="KW-0813">Transport</keyword>
<dbReference type="PANTHER" id="PTHR24221:SF276">
    <property type="entry name" value="ABC TRANSPORTER, ATP-BINDING_PERMEASE PROTEIN"/>
    <property type="match status" value="1"/>
</dbReference>
<evidence type="ECO:0000256" key="7">
    <source>
        <dbReference type="ARBA" id="ARBA00022989"/>
    </source>
</evidence>
<reference evidence="12 13" key="1">
    <citation type="submission" date="2017-02" db="EMBL/GenBank/DDBJ databases">
        <title>Bacillus pseudomycoides isolate FSL K6-0042.</title>
        <authorList>
            <person name="Kovac J."/>
        </authorList>
    </citation>
    <scope>NUCLEOTIDE SEQUENCE [LARGE SCALE GENOMIC DNA]</scope>
    <source>
        <strain evidence="12 13">FSL K6-0042</strain>
    </source>
</reference>
<sequence length="746" mass="82415">MLKIIKHLKPFVASIIAVICLLSIQAVCDLSLPDYMSNIVNVGIQQKGVENAVPGVIRKSELDKLTLFMNENEKKKVDDNYVLLDKNNLSQSELKNDLKDYPQLDKEPLYKLHTEDKNTIDKLNDIFGKPMLITQGIEKGGSSAFTAPGNNKAPAKLPPNTDPFAVIAKLPQDQIDAMKEKADEKFKNMPGSMVTQSAVSFIENEYKKIGINTDKLQSNYILTSGGKMLLLSLVSMAATVIVSLLAAKVAAGLGRDLRKKVFRKVTSFSNAEFDKFSTASLITRSTNDIQQVQTLMVMLLRIVFYAPILGIGGIIKVLTTDLSMGWIIAVAVIAILSLVIGLFSIAIPKFKSIQKLVDKINLITRESLTGMLVIRAFNNQKHEEKKFEKGNQDLTRTNLFVSRLMSFMMPMMMLIMNAVTVLIIWVGSHQVDMGHMQVGDMMAFMQYTMQIIMAFLMISMVSIMVPRASVSAQRIAEVLDTDLSIHDAAEPKTFASDKKGYVEFKNVSFKYPGAEEDVLSNITFTAKPGETTAFIGSTGSGKSTLINLIPRFYDVTSGQILIDDTDIREVSQSELREKIGYVPQKGVLFSGTIESNLKYGKKEATEEELAKAAEIAQAMEFINAKSESFRTEISQGGTNVSGGQKQRLSIARALTKKSEIFIFDDSFSALDFKTDAALRRALNNEIAGSTILLVAQRISTIMNADKIIVLDEGKIVGTGTHEELMENCEVYKQIALSQLSREELSS</sequence>
<gene>
    <name evidence="12" type="ORF">BW425_22225</name>
</gene>
<evidence type="ECO:0000259" key="10">
    <source>
        <dbReference type="PROSITE" id="PS50893"/>
    </source>
</evidence>
<comment type="caution">
    <text evidence="12">The sequence shown here is derived from an EMBL/GenBank/DDBJ whole genome shotgun (WGS) entry which is preliminary data.</text>
</comment>
<name>A0A1Y3MD02_9BACI</name>
<dbReference type="GO" id="GO:0005886">
    <property type="term" value="C:plasma membrane"/>
    <property type="evidence" value="ECO:0007669"/>
    <property type="project" value="UniProtKB-SubCell"/>
</dbReference>
<dbReference type="PROSITE" id="PS50893">
    <property type="entry name" value="ABC_TRANSPORTER_2"/>
    <property type="match status" value="1"/>
</dbReference>
<keyword evidence="8 9" id="KW-0472">Membrane</keyword>
<dbReference type="AlphaFoldDB" id="A0A1Y3MD02"/>
<evidence type="ECO:0000256" key="5">
    <source>
        <dbReference type="ARBA" id="ARBA00022741"/>
    </source>
</evidence>
<evidence type="ECO:0000256" key="8">
    <source>
        <dbReference type="ARBA" id="ARBA00023136"/>
    </source>
</evidence>
<dbReference type="CDD" id="cd18548">
    <property type="entry name" value="ABC_6TM_Tm287_like"/>
    <property type="match status" value="1"/>
</dbReference>
<keyword evidence="5" id="KW-0547">Nucleotide-binding</keyword>
<dbReference type="FunFam" id="3.40.50.300:FF:000221">
    <property type="entry name" value="Multidrug ABC transporter ATP-binding protein"/>
    <property type="match status" value="1"/>
</dbReference>
<evidence type="ECO:0000259" key="11">
    <source>
        <dbReference type="PROSITE" id="PS50929"/>
    </source>
</evidence>
<dbReference type="InterPro" id="IPR003593">
    <property type="entry name" value="AAA+_ATPase"/>
</dbReference>
<keyword evidence="3" id="KW-1003">Cell membrane</keyword>
<evidence type="ECO:0000256" key="3">
    <source>
        <dbReference type="ARBA" id="ARBA00022475"/>
    </source>
</evidence>
<keyword evidence="6 12" id="KW-0067">ATP-binding</keyword>
<evidence type="ECO:0000256" key="1">
    <source>
        <dbReference type="ARBA" id="ARBA00004651"/>
    </source>
</evidence>